<sequence length="1112" mass="125762">MTRDKEKNPSKKRKRAAVPPPPLPLIQLLQSDPAVLQYFQALQQSLEEDVRIWKNRYLALQNEHKAKKKTEHQASKSNQAVTNSKQTRKQTPNKTAKNPKNNKQKELPVRETMDIEDSMFDDDLSSDSSSNEDDGYHQDTTAGLLIPDESDTDDNPRQHPNNQSREELEEDAHPNDLFYQLKGKDVEILRWLKQAYNDLKRLGVSLIEHTADAKDETSKIIGDVQEETDRNVTADEAGAANNKDKADSDTDSLAAEKDEVQTIDAPASAKDTVESNELSQSQVPVRAEDKKVVEEINRALHALTRLYAETSEWGPFGPSNHDDERAMLDRPCWQCPDHPAHEANERLFQALLVMDTFCDLSSPLCKSDRMKESDFVDVYLGMQQRKSTIETLILYWKSQILEDDPRTDRAALRESTILVYDPLHQQDSASPPKGIIGGSKSLVRLAHLAERTWQSSLLAQLYLSRDQVQAAASLLIEYVQVTLPSLQDMEDYPQHPPILSLLVLESMMLLNTKTHNDWFPQWCRNELINESEHLFRSLSLVIAVCGWIWKQRIQSTDDRIHDVALVEFQCFQRLSSLPWLHIPFSIDEIDMWEEAKNVGQHYLNELNAIVDSNSSPLLGTSEIILRMLLGKIDADIDGATEQHNLLPKVEALRELRNRRQWPASKDSNTPWNQATNSLEDRVSSYLLILQNIMREIREATDQEERVKLLTTTLMASHSLADGRIALQAAAILVTCPRPLSMTNTYRRALDAFANIAQVPVVRVINLQKRTDRWQCFMNQASCQRLLVVKAVACLSDSKIESFEEDWEFGGSGIDGTGPMVEAQSRLEAKVGSFARLNKLVAPQWRPHDLKAFDRGAPNHESLVSASMSEKACALSHIASWKGARRSFDLLNKKDNETSEAALLFRHPSNMTRLFKIAGFAQGPPLIRQQQLSPPSPVCVILEDDAILVDHFEERLQSLLMELPRDFHICWLGYSRPKSAPIVPYTKRVGIPTMLWYLTGYILSEAGAQYLLNALPVVGPVDSWLGLKATTLNWDNRFGVQVGVGTHGGSGTVQTPSRKELGQILQFRAYCAMKPLVTQRVSTTLNDTRASNRNWRHFRDSDIEYSGDKVSLA</sequence>
<reference evidence="2 3" key="1">
    <citation type="journal article" date="2015" name="Plant Cell">
        <title>Oil accumulation by the oleaginous diatom Fistulifera solaris as revealed by the genome and transcriptome.</title>
        <authorList>
            <person name="Tanaka T."/>
            <person name="Maeda Y."/>
            <person name="Veluchamy A."/>
            <person name="Tanaka M."/>
            <person name="Abida H."/>
            <person name="Marechal E."/>
            <person name="Bowler C."/>
            <person name="Muto M."/>
            <person name="Sunaga Y."/>
            <person name="Tanaka M."/>
            <person name="Yoshino T."/>
            <person name="Taniguchi T."/>
            <person name="Fukuda Y."/>
            <person name="Nemoto M."/>
            <person name="Matsumoto M."/>
            <person name="Wong P.S."/>
            <person name="Aburatani S."/>
            <person name="Fujibuchi W."/>
        </authorList>
    </citation>
    <scope>NUCLEOTIDE SEQUENCE [LARGE SCALE GENOMIC DNA]</scope>
    <source>
        <strain evidence="2 3">JPCC DA0580</strain>
    </source>
</reference>
<comment type="caution">
    <text evidence="2">The sequence shown here is derived from an EMBL/GenBank/DDBJ whole genome shotgun (WGS) entry which is preliminary data.</text>
</comment>
<protein>
    <submittedName>
        <fullName evidence="2">Uncharacterized protein</fullName>
    </submittedName>
</protein>
<evidence type="ECO:0000313" key="2">
    <source>
        <dbReference type="EMBL" id="GAX22410.1"/>
    </source>
</evidence>
<evidence type="ECO:0000256" key="1">
    <source>
        <dbReference type="SAM" id="MobiDB-lite"/>
    </source>
</evidence>
<feature type="compositionally biased region" description="Basic and acidic residues" evidence="1">
    <location>
        <begin position="242"/>
        <end position="259"/>
    </location>
</feature>
<feature type="compositionally biased region" description="Polar residues" evidence="1">
    <location>
        <begin position="75"/>
        <end position="85"/>
    </location>
</feature>
<accession>A0A1Z5K810</accession>
<feature type="compositionally biased region" description="Acidic residues" evidence="1">
    <location>
        <begin position="114"/>
        <end position="133"/>
    </location>
</feature>
<dbReference type="AlphaFoldDB" id="A0A1Z5K810"/>
<dbReference type="Proteomes" id="UP000198406">
    <property type="component" value="Unassembled WGS sequence"/>
</dbReference>
<evidence type="ECO:0000313" key="3">
    <source>
        <dbReference type="Proteomes" id="UP000198406"/>
    </source>
</evidence>
<feature type="compositionally biased region" description="Low complexity" evidence="1">
    <location>
        <begin position="89"/>
        <end position="101"/>
    </location>
</feature>
<gene>
    <name evidence="2" type="ORF">FisN_14Hh023</name>
</gene>
<feature type="compositionally biased region" description="Basic and acidic residues" evidence="1">
    <location>
        <begin position="103"/>
        <end position="113"/>
    </location>
</feature>
<feature type="region of interest" description="Disordered" evidence="1">
    <location>
        <begin position="218"/>
        <end position="259"/>
    </location>
</feature>
<feature type="region of interest" description="Disordered" evidence="1">
    <location>
        <begin position="64"/>
        <end position="173"/>
    </location>
</feature>
<dbReference type="EMBL" id="BDSP01000184">
    <property type="protein sequence ID" value="GAX22410.1"/>
    <property type="molecule type" value="Genomic_DNA"/>
</dbReference>
<dbReference type="OrthoDB" id="47375at2759"/>
<organism evidence="2 3">
    <name type="scientific">Fistulifera solaris</name>
    <name type="common">Oleaginous diatom</name>
    <dbReference type="NCBI Taxonomy" id="1519565"/>
    <lineage>
        <taxon>Eukaryota</taxon>
        <taxon>Sar</taxon>
        <taxon>Stramenopiles</taxon>
        <taxon>Ochrophyta</taxon>
        <taxon>Bacillariophyta</taxon>
        <taxon>Bacillariophyceae</taxon>
        <taxon>Bacillariophycidae</taxon>
        <taxon>Naviculales</taxon>
        <taxon>Naviculaceae</taxon>
        <taxon>Fistulifera</taxon>
    </lineage>
</organism>
<feature type="region of interest" description="Disordered" evidence="1">
    <location>
        <begin position="1"/>
        <end position="25"/>
    </location>
</feature>
<keyword evidence="3" id="KW-1185">Reference proteome</keyword>
<name>A0A1Z5K810_FISSO</name>
<dbReference type="InParanoid" id="A0A1Z5K810"/>
<proteinExistence type="predicted"/>